<dbReference type="Gene3D" id="2.60.40.2500">
    <property type="match status" value="1"/>
</dbReference>
<dbReference type="NCBIfam" id="TIGR02775">
    <property type="entry name" value="TrbG_Ti"/>
    <property type="match status" value="1"/>
</dbReference>
<evidence type="ECO:0000313" key="5">
    <source>
        <dbReference type="Proteomes" id="UP000316649"/>
    </source>
</evidence>
<dbReference type="AlphaFoldDB" id="A0A557RX13"/>
<name>A0A557RX13_9GAMM</name>
<keyword evidence="2 3" id="KW-0732">Signal</keyword>
<protein>
    <submittedName>
        <fullName evidence="4">P-type conjugative transfer protein TrbG</fullName>
    </submittedName>
</protein>
<evidence type="ECO:0000256" key="3">
    <source>
        <dbReference type="SAM" id="SignalP"/>
    </source>
</evidence>
<dbReference type="InterPro" id="IPR033645">
    <property type="entry name" value="VirB9/CagX/TrbG_C"/>
</dbReference>
<dbReference type="InterPro" id="IPR014142">
    <property type="entry name" value="TrbG_Ti"/>
</dbReference>
<accession>A0A557RX13</accession>
<evidence type="ECO:0000256" key="1">
    <source>
        <dbReference type="ARBA" id="ARBA00006135"/>
    </source>
</evidence>
<keyword evidence="5" id="KW-1185">Reference proteome</keyword>
<comment type="caution">
    <text evidence="4">The sequence shown here is derived from an EMBL/GenBank/DDBJ whole genome shotgun (WGS) entry which is preliminary data.</text>
</comment>
<reference evidence="4 5" key="1">
    <citation type="submission" date="2019-07" db="EMBL/GenBank/DDBJ databases">
        <title>The pathways for chlorine oxyanion respiration interact through the shared metabolite chlorate.</title>
        <authorList>
            <person name="Barnum T.P."/>
            <person name="Cheng Y."/>
            <person name="Hill K.A."/>
            <person name="Lucas L.N."/>
            <person name="Carlson H.K."/>
            <person name="Coates J.D."/>
        </authorList>
    </citation>
    <scope>NUCLEOTIDE SEQUENCE [LARGE SCALE GENOMIC DNA]</scope>
    <source>
        <strain evidence="4 5">BK-1</strain>
    </source>
</reference>
<dbReference type="EMBL" id="VMNH01000030">
    <property type="protein sequence ID" value="TVO69683.1"/>
    <property type="molecule type" value="Genomic_DNA"/>
</dbReference>
<organism evidence="4 5">
    <name type="scientific">Sedimenticola selenatireducens</name>
    <dbReference type="NCBI Taxonomy" id="191960"/>
    <lineage>
        <taxon>Bacteria</taxon>
        <taxon>Pseudomonadati</taxon>
        <taxon>Pseudomonadota</taxon>
        <taxon>Gammaproteobacteria</taxon>
        <taxon>Chromatiales</taxon>
        <taxon>Sedimenticolaceae</taxon>
        <taxon>Sedimenticola</taxon>
    </lineage>
</organism>
<dbReference type="PROSITE" id="PS51257">
    <property type="entry name" value="PROKAR_LIPOPROTEIN"/>
    <property type="match status" value="1"/>
</dbReference>
<evidence type="ECO:0000256" key="2">
    <source>
        <dbReference type="ARBA" id="ARBA00022729"/>
    </source>
</evidence>
<sequence length="275" mass="31124">MKRTFALAALMALACTVSGTSLEPKDKEALKLAAAWMKHPITPKKADNGTVIFPYGESLPTIVCAPLRLCDIALQPGETVKHVRLGDTVRWKISPASSGPEIAPTTHAIVKPLEANLETTLLITTDRRTYHLRLVSDKKSWMPQVAFEYPEDQERAWAQYAVQQKELEQKEKLETMPQIGMHIEDLNFKYTIEGDSHWRPVRVFDDGTHTYIDLPRESKFRDAPILLVKDGKQDRLVNYRMHGERFVVDSLFDEAVLISGVGSEQQKITIKRTEG</sequence>
<dbReference type="InterPro" id="IPR038161">
    <property type="entry name" value="VirB9/CagX/TrbG_C_sf"/>
</dbReference>
<gene>
    <name evidence="4" type="primary">trbG</name>
    <name evidence="4" type="ORF">FHP88_17650</name>
</gene>
<evidence type="ECO:0000313" key="4">
    <source>
        <dbReference type="EMBL" id="TVO69683.1"/>
    </source>
</evidence>
<dbReference type="InterPro" id="IPR010258">
    <property type="entry name" value="Conjugal_tfr_TrbG/VirB9/CagX"/>
</dbReference>
<feature type="chain" id="PRO_5021709125" evidence="3">
    <location>
        <begin position="20"/>
        <end position="275"/>
    </location>
</feature>
<dbReference type="OrthoDB" id="5357875at2"/>
<dbReference type="RefSeq" id="WP_144360420.1">
    <property type="nucleotide sequence ID" value="NZ_VMNH01000030.1"/>
</dbReference>
<comment type="similarity">
    <text evidence="1">Belongs to the TrbG/VirB9 family.</text>
</comment>
<dbReference type="CDD" id="cd06911">
    <property type="entry name" value="VirB9_CagX_TrbG"/>
    <property type="match status" value="1"/>
</dbReference>
<dbReference type="Pfam" id="PF03524">
    <property type="entry name" value="CagX"/>
    <property type="match status" value="1"/>
</dbReference>
<dbReference type="Proteomes" id="UP000316649">
    <property type="component" value="Unassembled WGS sequence"/>
</dbReference>
<proteinExistence type="inferred from homology"/>
<feature type="signal peptide" evidence="3">
    <location>
        <begin position="1"/>
        <end position="19"/>
    </location>
</feature>